<dbReference type="Proteomes" id="UP000735302">
    <property type="component" value="Unassembled WGS sequence"/>
</dbReference>
<sequence>MNMMKHLSFAFPDVLNCELFLHFMRSIRKQSASSLICLPLGPFEAAADWLGRNCKGLAMLPKSLILDWESAGQRLKSFQFLPISRADEEWARPKDGK</sequence>
<gene>
    <name evidence="1" type="ORF">PoB_003146000</name>
</gene>
<name>A0AAV4AC78_9GAST</name>
<protein>
    <submittedName>
        <fullName evidence="1">Uncharacterized protein</fullName>
    </submittedName>
</protein>
<accession>A0AAV4AC78</accession>
<proteinExistence type="predicted"/>
<comment type="caution">
    <text evidence="1">The sequence shown here is derived from an EMBL/GenBank/DDBJ whole genome shotgun (WGS) entry which is preliminary data.</text>
</comment>
<organism evidence="1 2">
    <name type="scientific">Plakobranchus ocellatus</name>
    <dbReference type="NCBI Taxonomy" id="259542"/>
    <lineage>
        <taxon>Eukaryota</taxon>
        <taxon>Metazoa</taxon>
        <taxon>Spiralia</taxon>
        <taxon>Lophotrochozoa</taxon>
        <taxon>Mollusca</taxon>
        <taxon>Gastropoda</taxon>
        <taxon>Heterobranchia</taxon>
        <taxon>Euthyneura</taxon>
        <taxon>Panpulmonata</taxon>
        <taxon>Sacoglossa</taxon>
        <taxon>Placobranchoidea</taxon>
        <taxon>Plakobranchidae</taxon>
        <taxon>Plakobranchus</taxon>
    </lineage>
</organism>
<dbReference type="AlphaFoldDB" id="A0AAV4AC78"/>
<dbReference type="EMBL" id="BLXT01003745">
    <property type="protein sequence ID" value="GFO04955.1"/>
    <property type="molecule type" value="Genomic_DNA"/>
</dbReference>
<keyword evidence="2" id="KW-1185">Reference proteome</keyword>
<evidence type="ECO:0000313" key="2">
    <source>
        <dbReference type="Proteomes" id="UP000735302"/>
    </source>
</evidence>
<evidence type="ECO:0000313" key="1">
    <source>
        <dbReference type="EMBL" id="GFO04955.1"/>
    </source>
</evidence>
<reference evidence="1 2" key="1">
    <citation type="journal article" date="2021" name="Elife">
        <title>Chloroplast acquisition without the gene transfer in kleptoplastic sea slugs, Plakobranchus ocellatus.</title>
        <authorList>
            <person name="Maeda T."/>
            <person name="Takahashi S."/>
            <person name="Yoshida T."/>
            <person name="Shimamura S."/>
            <person name="Takaki Y."/>
            <person name="Nagai Y."/>
            <person name="Toyoda A."/>
            <person name="Suzuki Y."/>
            <person name="Arimoto A."/>
            <person name="Ishii H."/>
            <person name="Satoh N."/>
            <person name="Nishiyama T."/>
            <person name="Hasebe M."/>
            <person name="Maruyama T."/>
            <person name="Minagawa J."/>
            <person name="Obokata J."/>
            <person name="Shigenobu S."/>
        </authorList>
    </citation>
    <scope>NUCLEOTIDE SEQUENCE [LARGE SCALE GENOMIC DNA]</scope>
</reference>